<dbReference type="NCBIfam" id="NF038133">
    <property type="entry name" value="choice_anch_L"/>
    <property type="match status" value="1"/>
</dbReference>
<dbReference type="NCBIfam" id="TIGR04131">
    <property type="entry name" value="Bac_Flav_CTERM"/>
    <property type="match status" value="1"/>
</dbReference>
<dbReference type="InterPro" id="IPR000601">
    <property type="entry name" value="PKD_dom"/>
</dbReference>
<dbReference type="Pfam" id="PF13585">
    <property type="entry name" value="CHU_C"/>
    <property type="match status" value="1"/>
</dbReference>
<dbReference type="AlphaFoldDB" id="A0A3E1EV41"/>
<dbReference type="InterPro" id="IPR022409">
    <property type="entry name" value="PKD/Chitinase_dom"/>
</dbReference>
<dbReference type="PROSITE" id="PS50093">
    <property type="entry name" value="PKD"/>
    <property type="match status" value="1"/>
</dbReference>
<feature type="chain" id="PRO_5017764778" description="PKD domain-containing protein" evidence="4">
    <location>
        <begin position="21"/>
        <end position="792"/>
    </location>
</feature>
<feature type="domain" description="PKD" evidence="5">
    <location>
        <begin position="649"/>
        <end position="697"/>
    </location>
</feature>
<reference evidence="6 7" key="1">
    <citation type="submission" date="2018-08" db="EMBL/GenBank/DDBJ databases">
        <title>The draft genome squence of Brumimicrobium sp. N62.</title>
        <authorList>
            <person name="Du Z.-J."/>
            <person name="Luo H.-R."/>
        </authorList>
    </citation>
    <scope>NUCLEOTIDE SEQUENCE [LARGE SCALE GENOMIC DNA]</scope>
    <source>
        <strain evidence="6 7">N62</strain>
    </source>
</reference>
<keyword evidence="2" id="KW-0677">Repeat</keyword>
<dbReference type="Proteomes" id="UP000257127">
    <property type="component" value="Unassembled WGS sequence"/>
</dbReference>
<dbReference type="SUPFAM" id="SSF49299">
    <property type="entry name" value="PKD domain"/>
    <property type="match status" value="1"/>
</dbReference>
<dbReference type="InterPro" id="IPR026341">
    <property type="entry name" value="T9SS_type_B"/>
</dbReference>
<dbReference type="SMART" id="SM00089">
    <property type="entry name" value="PKD"/>
    <property type="match status" value="2"/>
</dbReference>
<dbReference type="RefSeq" id="WP_116881817.1">
    <property type="nucleotide sequence ID" value="NZ_QURB01000009.1"/>
</dbReference>
<evidence type="ECO:0000313" key="7">
    <source>
        <dbReference type="Proteomes" id="UP000257127"/>
    </source>
</evidence>
<dbReference type="Pfam" id="PF03160">
    <property type="entry name" value="Calx-beta"/>
    <property type="match status" value="1"/>
</dbReference>
<dbReference type="SUPFAM" id="SSF141072">
    <property type="entry name" value="CalX-like"/>
    <property type="match status" value="1"/>
</dbReference>
<dbReference type="GO" id="GO:0007154">
    <property type="term" value="P:cell communication"/>
    <property type="evidence" value="ECO:0007669"/>
    <property type="project" value="InterPro"/>
</dbReference>
<name>A0A3E1EV41_9FLAO</name>
<dbReference type="Gene3D" id="2.60.40.10">
    <property type="entry name" value="Immunoglobulins"/>
    <property type="match status" value="3"/>
</dbReference>
<dbReference type="GO" id="GO:0016020">
    <property type="term" value="C:membrane"/>
    <property type="evidence" value="ECO:0007669"/>
    <property type="project" value="InterPro"/>
</dbReference>
<organism evidence="6 7">
    <name type="scientific">Brumimicrobium aurantiacum</name>
    <dbReference type="NCBI Taxonomy" id="1737063"/>
    <lineage>
        <taxon>Bacteria</taxon>
        <taxon>Pseudomonadati</taxon>
        <taxon>Bacteroidota</taxon>
        <taxon>Flavobacteriia</taxon>
        <taxon>Flavobacteriales</taxon>
        <taxon>Crocinitomicaceae</taxon>
        <taxon>Brumimicrobium</taxon>
    </lineage>
</organism>
<keyword evidence="3" id="KW-0106">Calcium</keyword>
<keyword evidence="1 4" id="KW-0732">Signal</keyword>
<evidence type="ECO:0000256" key="2">
    <source>
        <dbReference type="ARBA" id="ARBA00022737"/>
    </source>
</evidence>
<evidence type="ECO:0000256" key="4">
    <source>
        <dbReference type="SAM" id="SignalP"/>
    </source>
</evidence>
<dbReference type="OrthoDB" id="9765926at2"/>
<keyword evidence="7" id="KW-1185">Reference proteome</keyword>
<protein>
    <recommendedName>
        <fullName evidence="5">PKD domain-containing protein</fullName>
    </recommendedName>
</protein>
<sequence>MKNFLTVLFLFILSHSFAQLQTAGGQTPDQLVQNVLLGPGVSVSNVSYSGATSAIGTFNATNASIGIDEGIIMTTGTIYQGPDGPFGPNDVPNSGLDNNSGGYGKLSELVNTNTYNATLLEFDFIPLSDTVRFKYVFASEEYPEFVNQGYNDVFAFFISGPGIQGGTQNMAIIPGTTQPVSIDNVNSNLNSNYFVDNGNGSQSPFNNDPYYVQYDGFTVPLEAVSKVQCGETYHLRIAIADAGDPIYDSGIFLEKNSLTSVQPVQVSYQLSSDPYGDGQTMAQNCTSVEVKVERSGTSVNQALSIPITLSGSAVEGLDYSNVPNSVDFAPGQTVVTFNIDALNNPGLASVANLVLQFEINDPCGNNNFQTIELFIRPVEPVSVSVDVPEVICPGETIELIADAQGGGGGYTYQWNTGATTQSITVNPNSTQTYSVQVTDNCLNETATTTVEVEVPVYDPLTISATNDIVEQCPYVPYDLVVEAIGGAGDYSYEWTNQTSGNVIGTTPAINVSAPATTTYKIVVTDQCGESDSTTVTITILSPPLLLDITPSQEICPGDSVLINVDATGGFGNYYYNWPHSGDTVSSVWVKPNQTTTYRVIVKDDCQTFQVEAETKVVVVKPDANFSAITTPMYIGLPITFQNLTNNGDTYYWDLGNGETSTMVHPNNTYDIPGDYEITLIATDKKGCIDSITKIITILDEVYIYVPNTFTPGGTDRFNNFFEVSTVGVVDLKIEIFNRWGELLFEAYDVDFKWDGSFGGKYIQDGTYVWIIEYQTVHSIEKKVLRGHINVLK</sequence>
<evidence type="ECO:0000259" key="5">
    <source>
        <dbReference type="PROSITE" id="PS50093"/>
    </source>
</evidence>
<dbReference type="Pfam" id="PF18911">
    <property type="entry name" value="PKD_4"/>
    <property type="match status" value="1"/>
</dbReference>
<dbReference type="CDD" id="cd00146">
    <property type="entry name" value="PKD"/>
    <property type="match status" value="1"/>
</dbReference>
<dbReference type="InterPro" id="IPR038081">
    <property type="entry name" value="CalX-like_sf"/>
</dbReference>
<dbReference type="InterPro" id="IPR035986">
    <property type="entry name" value="PKD_dom_sf"/>
</dbReference>
<dbReference type="Gene3D" id="2.60.40.2030">
    <property type="match status" value="1"/>
</dbReference>
<dbReference type="EMBL" id="QURB01000009">
    <property type="protein sequence ID" value="RFC53425.1"/>
    <property type="molecule type" value="Genomic_DNA"/>
</dbReference>
<evidence type="ECO:0000313" key="6">
    <source>
        <dbReference type="EMBL" id="RFC53425.1"/>
    </source>
</evidence>
<dbReference type="InterPro" id="IPR003644">
    <property type="entry name" value="Calx_beta"/>
</dbReference>
<dbReference type="InterPro" id="IPR049804">
    <property type="entry name" value="Choice_anch_L"/>
</dbReference>
<dbReference type="InterPro" id="IPR013783">
    <property type="entry name" value="Ig-like_fold"/>
</dbReference>
<evidence type="ECO:0000256" key="1">
    <source>
        <dbReference type="ARBA" id="ARBA00022729"/>
    </source>
</evidence>
<evidence type="ECO:0000256" key="3">
    <source>
        <dbReference type="ARBA" id="ARBA00022837"/>
    </source>
</evidence>
<accession>A0A3E1EV41</accession>
<proteinExistence type="predicted"/>
<gene>
    <name evidence="6" type="ORF">DXU93_13420</name>
</gene>
<feature type="signal peptide" evidence="4">
    <location>
        <begin position="1"/>
        <end position="20"/>
    </location>
</feature>
<comment type="caution">
    <text evidence="6">The sequence shown here is derived from an EMBL/GenBank/DDBJ whole genome shotgun (WGS) entry which is preliminary data.</text>
</comment>